<feature type="domain" description="S-locus receptor kinase C-terminal" evidence="3">
    <location>
        <begin position="87"/>
        <end position="133"/>
    </location>
</feature>
<dbReference type="InterPro" id="IPR021820">
    <property type="entry name" value="S-locus_recpt_kinase_C"/>
</dbReference>
<name>A0A6D2K1C1_9BRAS</name>
<dbReference type="OrthoDB" id="1184230at2759"/>
<organism evidence="4 5">
    <name type="scientific">Microthlaspi erraticum</name>
    <dbReference type="NCBI Taxonomy" id="1685480"/>
    <lineage>
        <taxon>Eukaryota</taxon>
        <taxon>Viridiplantae</taxon>
        <taxon>Streptophyta</taxon>
        <taxon>Embryophyta</taxon>
        <taxon>Tracheophyta</taxon>
        <taxon>Spermatophyta</taxon>
        <taxon>Magnoliopsida</taxon>
        <taxon>eudicotyledons</taxon>
        <taxon>Gunneridae</taxon>
        <taxon>Pentapetalae</taxon>
        <taxon>rosids</taxon>
        <taxon>malvids</taxon>
        <taxon>Brassicales</taxon>
        <taxon>Brassicaceae</taxon>
        <taxon>Coluteocarpeae</taxon>
        <taxon>Microthlaspi</taxon>
    </lineage>
</organism>
<evidence type="ECO:0000313" key="5">
    <source>
        <dbReference type="Proteomes" id="UP000467841"/>
    </source>
</evidence>
<feature type="region of interest" description="Disordered" evidence="1">
    <location>
        <begin position="108"/>
        <end position="133"/>
    </location>
</feature>
<dbReference type="EMBL" id="CACVBM020001362">
    <property type="protein sequence ID" value="CAA7047049.1"/>
    <property type="molecule type" value="Genomic_DNA"/>
</dbReference>
<reference evidence="4" key="1">
    <citation type="submission" date="2020-01" db="EMBL/GenBank/DDBJ databases">
        <authorList>
            <person name="Mishra B."/>
        </authorList>
    </citation>
    <scope>NUCLEOTIDE SEQUENCE [LARGE SCALE GENOMIC DNA]</scope>
</reference>
<evidence type="ECO:0000313" key="4">
    <source>
        <dbReference type="EMBL" id="CAA7047049.1"/>
    </source>
</evidence>
<keyword evidence="2" id="KW-0732">Signal</keyword>
<feature type="signal peptide" evidence="2">
    <location>
        <begin position="1"/>
        <end position="17"/>
    </location>
</feature>
<comment type="caution">
    <text evidence="4">The sequence shown here is derived from an EMBL/GenBank/DDBJ whole genome shotgun (WGS) entry which is preliminary data.</text>
</comment>
<sequence length="133" mass="14704">MILSVYFYLFLLNVCRLDCFVAVALLNDSHGDTLVSAGERFCYNDPSPGYFTFQMDQEEDIHGLICVQEDPNDRPAISNVVFMLGSSDIATLPNPKQPAFILRLCPSSSKASSSTKPDTCSQNELTITLEDGR</sequence>
<keyword evidence="5" id="KW-1185">Reference proteome</keyword>
<evidence type="ECO:0000259" key="3">
    <source>
        <dbReference type="Pfam" id="PF11883"/>
    </source>
</evidence>
<accession>A0A6D2K1C1</accession>
<dbReference type="Pfam" id="PF11883">
    <property type="entry name" value="DUF3403"/>
    <property type="match status" value="1"/>
</dbReference>
<feature type="compositionally biased region" description="Polar residues" evidence="1">
    <location>
        <begin position="115"/>
        <end position="126"/>
    </location>
</feature>
<dbReference type="AlphaFoldDB" id="A0A6D2K1C1"/>
<dbReference type="Proteomes" id="UP000467841">
    <property type="component" value="Unassembled WGS sequence"/>
</dbReference>
<evidence type="ECO:0000256" key="1">
    <source>
        <dbReference type="SAM" id="MobiDB-lite"/>
    </source>
</evidence>
<proteinExistence type="predicted"/>
<feature type="chain" id="PRO_5025680237" description="S-locus receptor kinase C-terminal domain-containing protein" evidence="2">
    <location>
        <begin position="18"/>
        <end position="133"/>
    </location>
</feature>
<dbReference type="GO" id="GO:0004674">
    <property type="term" value="F:protein serine/threonine kinase activity"/>
    <property type="evidence" value="ECO:0007669"/>
    <property type="project" value="InterPro"/>
</dbReference>
<evidence type="ECO:0000256" key="2">
    <source>
        <dbReference type="SAM" id="SignalP"/>
    </source>
</evidence>
<gene>
    <name evidence="4" type="ORF">MERR_LOCUS34284</name>
</gene>
<protein>
    <recommendedName>
        <fullName evidence="3">S-locus receptor kinase C-terminal domain-containing protein</fullName>
    </recommendedName>
</protein>